<dbReference type="Gene3D" id="3.20.20.300">
    <property type="entry name" value="Glycoside hydrolase, family 3, N-terminal domain"/>
    <property type="match status" value="1"/>
</dbReference>
<reference evidence="6" key="1">
    <citation type="journal article" date="2019" name="Int. J. Syst. Evol. Microbiol.">
        <title>The Global Catalogue of Microorganisms (GCM) 10K type strain sequencing project: providing services to taxonomists for standard genome sequencing and annotation.</title>
        <authorList>
            <consortium name="The Broad Institute Genomics Platform"/>
            <consortium name="The Broad Institute Genome Sequencing Center for Infectious Disease"/>
            <person name="Wu L."/>
            <person name="Ma J."/>
        </authorList>
    </citation>
    <scope>NUCLEOTIDE SEQUENCE [LARGE SCALE GENOMIC DNA]</scope>
    <source>
        <strain evidence="6">KCTC 32255</strain>
    </source>
</reference>
<dbReference type="Proteomes" id="UP001596337">
    <property type="component" value="Unassembled WGS sequence"/>
</dbReference>
<dbReference type="RefSeq" id="WP_345396676.1">
    <property type="nucleotide sequence ID" value="NZ_BAABLA010000026.1"/>
</dbReference>
<dbReference type="PRINTS" id="PR00133">
    <property type="entry name" value="GLHYDRLASE3"/>
</dbReference>
<dbReference type="PANTHER" id="PTHR30480">
    <property type="entry name" value="BETA-HEXOSAMINIDASE-RELATED"/>
    <property type="match status" value="1"/>
</dbReference>
<keyword evidence="3 5" id="KW-0326">Glycosidase</keyword>
<keyword evidence="2 5" id="KW-0378">Hydrolase</keyword>
<organism evidence="5 6">
    <name type="scientific">Haloechinothrix salitolerans</name>
    <dbReference type="NCBI Taxonomy" id="926830"/>
    <lineage>
        <taxon>Bacteria</taxon>
        <taxon>Bacillati</taxon>
        <taxon>Actinomycetota</taxon>
        <taxon>Actinomycetes</taxon>
        <taxon>Pseudonocardiales</taxon>
        <taxon>Pseudonocardiaceae</taxon>
        <taxon>Haloechinothrix</taxon>
    </lineage>
</organism>
<dbReference type="PANTHER" id="PTHR30480:SF16">
    <property type="entry name" value="GLYCOSIDE HYDROLASE FAMILY 3 DOMAIN PROTEIN"/>
    <property type="match status" value="1"/>
</dbReference>
<feature type="domain" description="Glycoside hydrolase family 3 N-terminal" evidence="4">
    <location>
        <begin position="29"/>
        <end position="324"/>
    </location>
</feature>
<name>A0ABW2C0Y1_9PSEU</name>
<dbReference type="InterPro" id="IPR050226">
    <property type="entry name" value="NagZ_Beta-hexosaminidase"/>
</dbReference>
<protein>
    <submittedName>
        <fullName evidence="5">Glycoside hydrolase family 3 protein</fullName>
        <ecNumber evidence="5">3.2.1.-</ecNumber>
    </submittedName>
</protein>
<comment type="caution">
    <text evidence="5">The sequence shown here is derived from an EMBL/GenBank/DDBJ whole genome shotgun (WGS) entry which is preliminary data.</text>
</comment>
<evidence type="ECO:0000256" key="2">
    <source>
        <dbReference type="ARBA" id="ARBA00022801"/>
    </source>
</evidence>
<dbReference type="SUPFAM" id="SSF51445">
    <property type="entry name" value="(Trans)glycosidases"/>
    <property type="match status" value="1"/>
</dbReference>
<accession>A0ABW2C0Y1</accession>
<dbReference type="InterPro" id="IPR001764">
    <property type="entry name" value="Glyco_hydro_3_N"/>
</dbReference>
<dbReference type="GO" id="GO:0016798">
    <property type="term" value="F:hydrolase activity, acting on glycosyl bonds"/>
    <property type="evidence" value="ECO:0007669"/>
    <property type="project" value="UniProtKB-KW"/>
</dbReference>
<evidence type="ECO:0000313" key="5">
    <source>
        <dbReference type="EMBL" id="MFC6868783.1"/>
    </source>
</evidence>
<proteinExistence type="inferred from homology"/>
<evidence type="ECO:0000313" key="6">
    <source>
        <dbReference type="Proteomes" id="UP001596337"/>
    </source>
</evidence>
<dbReference type="InterPro" id="IPR036962">
    <property type="entry name" value="Glyco_hydro_3_N_sf"/>
</dbReference>
<evidence type="ECO:0000256" key="1">
    <source>
        <dbReference type="ARBA" id="ARBA00005336"/>
    </source>
</evidence>
<evidence type="ECO:0000256" key="3">
    <source>
        <dbReference type="ARBA" id="ARBA00023295"/>
    </source>
</evidence>
<dbReference type="Pfam" id="PF00933">
    <property type="entry name" value="Glyco_hydro_3"/>
    <property type="match status" value="1"/>
</dbReference>
<dbReference type="InterPro" id="IPR017853">
    <property type="entry name" value="GH"/>
</dbReference>
<dbReference type="EMBL" id="JBHSXX010000001">
    <property type="protein sequence ID" value="MFC6868783.1"/>
    <property type="molecule type" value="Genomic_DNA"/>
</dbReference>
<keyword evidence="6" id="KW-1185">Reference proteome</keyword>
<sequence>MTDLRSLALTTLFPGFVGTTVPPSWVGRLAADGLGGVVLYGRNIDPDLGDDGVAELTSSLRAAGLLVAIDEEGGDVTRLDAAVGSSLPGNAALGALDDPALTEEVAAELGGRLRRCGIDLNFAPVADVDTNAENPVIGARSFGADPELVSRHVAAFVTGQQRHGVAATAKHFPGHGGTSEDSHLTVPVLDEPLDVIRRVELPPFRAGIKTDTKVVMTAHVRVPALDSDELGTLSRPVVTGLLRDTLGFDGVVMTDGLDMRAISGTVGHAEAAVLAVRAGVDALCVGGDTTGPELVETMADALVDAVRSGRLSETRLAAAARRVRALRAWSRGQFPVSDGAVAEATARATHRAVRAIGDVRLTGPPLVLELQDPPSIAAGEVPWGIGMPLAARLPGTTVIRLDEDGPPVTEVLATHSGRRVVVSMRGIHRYPWQGDVVTRARRERPDLIVVEHDVGSPREVLGPHHVLAFGASRATAEAAAEELWPR</sequence>
<dbReference type="EC" id="3.2.1.-" evidence="5"/>
<gene>
    <name evidence="5" type="ORF">ACFQGD_16705</name>
</gene>
<evidence type="ECO:0000259" key="4">
    <source>
        <dbReference type="Pfam" id="PF00933"/>
    </source>
</evidence>
<comment type="similarity">
    <text evidence="1">Belongs to the glycosyl hydrolase 3 family.</text>
</comment>